<evidence type="ECO:0000313" key="4">
    <source>
        <dbReference type="Proteomes" id="UP001642260"/>
    </source>
</evidence>
<reference evidence="3 4" key="1">
    <citation type="submission" date="2022-03" db="EMBL/GenBank/DDBJ databases">
        <authorList>
            <person name="Macdonald S."/>
            <person name="Ahmed S."/>
            <person name="Newling K."/>
        </authorList>
    </citation>
    <scope>NUCLEOTIDE SEQUENCE [LARGE SCALE GENOMIC DNA]</scope>
</reference>
<dbReference type="Gene3D" id="3.90.79.10">
    <property type="entry name" value="Nucleoside Triphosphate Pyrophosphohydrolase"/>
    <property type="match status" value="1"/>
</dbReference>
<gene>
    <name evidence="3" type="ORF">ERUC_LOCUS33383</name>
</gene>
<evidence type="ECO:0000259" key="2">
    <source>
        <dbReference type="PROSITE" id="PS51462"/>
    </source>
</evidence>
<evidence type="ECO:0000256" key="1">
    <source>
        <dbReference type="SAM" id="Phobius"/>
    </source>
</evidence>
<keyword evidence="1" id="KW-1133">Transmembrane helix</keyword>
<sequence length="247" mass="28086">MSSTTTYSLQFLIQRFQDYKSHHNLQHFPAKSSAVLVCIYQEQGGDGNELRVILTKRSSTLSSHPGEVALPGGKRDQEDADDIATALREAHEEIGLDPSLVTVVSVLQPFVNKVKIEVKHLSSSYLTIIKLSVSSGCLQKGMSVVPVIGFLSDKKAFKQLPNPAEVEDIFDVPLEMFLKDKNKRAEEREYEGERYLLHYFDYYTKDKERKFVIWALTAGILIRVASIVYQRSPEFQELKPSFWKQPS</sequence>
<dbReference type="InterPro" id="IPR015797">
    <property type="entry name" value="NUDIX_hydrolase-like_dom_sf"/>
</dbReference>
<dbReference type="SUPFAM" id="SSF55811">
    <property type="entry name" value="Nudix"/>
    <property type="match status" value="1"/>
</dbReference>
<dbReference type="InterPro" id="IPR000086">
    <property type="entry name" value="NUDIX_hydrolase_dom"/>
</dbReference>
<protein>
    <recommendedName>
        <fullName evidence="2">Nudix hydrolase domain-containing protein</fullName>
    </recommendedName>
</protein>
<feature type="domain" description="Nudix hydrolase" evidence="2">
    <location>
        <begin position="30"/>
        <end position="195"/>
    </location>
</feature>
<dbReference type="Proteomes" id="UP001642260">
    <property type="component" value="Unassembled WGS sequence"/>
</dbReference>
<accession>A0ABC8LBM6</accession>
<dbReference type="Pfam" id="PF00293">
    <property type="entry name" value="NUDIX"/>
    <property type="match status" value="1"/>
</dbReference>
<dbReference type="PROSITE" id="PS51462">
    <property type="entry name" value="NUDIX"/>
    <property type="match status" value="1"/>
</dbReference>
<dbReference type="InterPro" id="IPR045121">
    <property type="entry name" value="CoAse"/>
</dbReference>
<dbReference type="AlphaFoldDB" id="A0ABC8LBM6"/>
<keyword evidence="4" id="KW-1185">Reference proteome</keyword>
<keyword evidence="1" id="KW-0472">Membrane</keyword>
<keyword evidence="1" id="KW-0812">Transmembrane</keyword>
<name>A0ABC8LBM6_ERUVS</name>
<organism evidence="3 4">
    <name type="scientific">Eruca vesicaria subsp. sativa</name>
    <name type="common">Garden rocket</name>
    <name type="synonym">Eruca sativa</name>
    <dbReference type="NCBI Taxonomy" id="29727"/>
    <lineage>
        <taxon>Eukaryota</taxon>
        <taxon>Viridiplantae</taxon>
        <taxon>Streptophyta</taxon>
        <taxon>Embryophyta</taxon>
        <taxon>Tracheophyta</taxon>
        <taxon>Spermatophyta</taxon>
        <taxon>Magnoliopsida</taxon>
        <taxon>eudicotyledons</taxon>
        <taxon>Gunneridae</taxon>
        <taxon>Pentapetalae</taxon>
        <taxon>rosids</taxon>
        <taxon>malvids</taxon>
        <taxon>Brassicales</taxon>
        <taxon>Brassicaceae</taxon>
        <taxon>Brassiceae</taxon>
        <taxon>Eruca</taxon>
    </lineage>
</organism>
<dbReference type="PANTHER" id="PTHR12992">
    <property type="entry name" value="NUDIX HYDROLASE"/>
    <property type="match status" value="1"/>
</dbReference>
<feature type="transmembrane region" description="Helical" evidence="1">
    <location>
        <begin position="211"/>
        <end position="229"/>
    </location>
</feature>
<dbReference type="EMBL" id="CAKOAT010497377">
    <property type="protein sequence ID" value="CAH8380900.1"/>
    <property type="molecule type" value="Genomic_DNA"/>
</dbReference>
<proteinExistence type="predicted"/>
<comment type="caution">
    <text evidence="3">The sequence shown here is derived from an EMBL/GenBank/DDBJ whole genome shotgun (WGS) entry which is preliminary data.</text>
</comment>
<dbReference type="CDD" id="cd03426">
    <property type="entry name" value="NUDIX_CoAse_Nudt7"/>
    <property type="match status" value="1"/>
</dbReference>
<evidence type="ECO:0000313" key="3">
    <source>
        <dbReference type="EMBL" id="CAH8380900.1"/>
    </source>
</evidence>
<dbReference type="PANTHER" id="PTHR12992:SF41">
    <property type="entry name" value="NUDIX HYDROLASE 11"/>
    <property type="match status" value="1"/>
</dbReference>